<reference evidence="2" key="1">
    <citation type="submission" date="2020-06" db="EMBL/GenBank/DDBJ databases">
        <authorList>
            <person name="Li T."/>
            <person name="Hu X."/>
            <person name="Zhang T."/>
            <person name="Song X."/>
            <person name="Zhang H."/>
            <person name="Dai N."/>
            <person name="Sheng W."/>
            <person name="Hou X."/>
            <person name="Wei L."/>
        </authorList>
    </citation>
    <scope>NUCLEOTIDE SEQUENCE</scope>
    <source>
        <strain evidence="2">KEN1</strain>
        <tissue evidence="2">Leaf</tissue>
    </source>
</reference>
<dbReference type="InterPro" id="IPR005162">
    <property type="entry name" value="Retrotrans_gag_dom"/>
</dbReference>
<feature type="domain" description="Retrotransposon gag" evidence="1">
    <location>
        <begin position="73"/>
        <end position="148"/>
    </location>
</feature>
<protein>
    <recommendedName>
        <fullName evidence="1">Retrotransposon gag domain-containing protein</fullName>
    </recommendedName>
</protein>
<accession>A0AAW2X761</accession>
<evidence type="ECO:0000259" key="1">
    <source>
        <dbReference type="Pfam" id="PF03732"/>
    </source>
</evidence>
<organism evidence="2">
    <name type="scientific">Sesamum latifolium</name>
    <dbReference type="NCBI Taxonomy" id="2727402"/>
    <lineage>
        <taxon>Eukaryota</taxon>
        <taxon>Viridiplantae</taxon>
        <taxon>Streptophyta</taxon>
        <taxon>Embryophyta</taxon>
        <taxon>Tracheophyta</taxon>
        <taxon>Spermatophyta</taxon>
        <taxon>Magnoliopsida</taxon>
        <taxon>eudicotyledons</taxon>
        <taxon>Gunneridae</taxon>
        <taxon>Pentapetalae</taxon>
        <taxon>asterids</taxon>
        <taxon>lamiids</taxon>
        <taxon>Lamiales</taxon>
        <taxon>Pedaliaceae</taxon>
        <taxon>Sesamum</taxon>
    </lineage>
</organism>
<dbReference type="PANTHER" id="PTHR33223:SF10">
    <property type="entry name" value="AMINOTRANSFERASE-LIKE PLANT MOBILE DOMAIN-CONTAINING PROTEIN"/>
    <property type="match status" value="1"/>
</dbReference>
<evidence type="ECO:0000313" key="2">
    <source>
        <dbReference type="EMBL" id="KAL0448080.1"/>
    </source>
</evidence>
<dbReference type="AlphaFoldDB" id="A0AAW2X761"/>
<dbReference type="Pfam" id="PF03732">
    <property type="entry name" value="Retrotrans_gag"/>
    <property type="match status" value="1"/>
</dbReference>
<name>A0AAW2X761_9LAMI</name>
<sequence>MVELRHQVAEETLPAERGIPFSKHIMTEELPAHFLAPSHLPTYDGTTDLAEHIRKFENAALLHRYTDGIKCHVFLTTLTNSAQQWFDQLPTGSVKSFAEFSFLFQHQFASSKKYRKSSSILSGIKQEEKETLRMYVQLFNIAILEAPKPTRRCWSVRLPKGSGKDLCSSLLLRNQ</sequence>
<dbReference type="PANTHER" id="PTHR33223">
    <property type="entry name" value="CCHC-TYPE DOMAIN-CONTAINING PROTEIN"/>
    <property type="match status" value="1"/>
</dbReference>
<proteinExistence type="predicted"/>
<dbReference type="EMBL" id="JACGWN010000006">
    <property type="protein sequence ID" value="KAL0448080.1"/>
    <property type="molecule type" value="Genomic_DNA"/>
</dbReference>
<reference evidence="2" key="2">
    <citation type="journal article" date="2024" name="Plant">
        <title>Genomic evolution and insights into agronomic trait innovations of Sesamum species.</title>
        <authorList>
            <person name="Miao H."/>
            <person name="Wang L."/>
            <person name="Qu L."/>
            <person name="Liu H."/>
            <person name="Sun Y."/>
            <person name="Le M."/>
            <person name="Wang Q."/>
            <person name="Wei S."/>
            <person name="Zheng Y."/>
            <person name="Lin W."/>
            <person name="Duan Y."/>
            <person name="Cao H."/>
            <person name="Xiong S."/>
            <person name="Wang X."/>
            <person name="Wei L."/>
            <person name="Li C."/>
            <person name="Ma Q."/>
            <person name="Ju M."/>
            <person name="Zhao R."/>
            <person name="Li G."/>
            <person name="Mu C."/>
            <person name="Tian Q."/>
            <person name="Mei H."/>
            <person name="Zhang T."/>
            <person name="Gao T."/>
            <person name="Zhang H."/>
        </authorList>
    </citation>
    <scope>NUCLEOTIDE SEQUENCE</scope>
    <source>
        <strain evidence="2">KEN1</strain>
    </source>
</reference>
<gene>
    <name evidence="2" type="ORF">Slati_1935900</name>
</gene>
<comment type="caution">
    <text evidence="2">The sequence shown here is derived from an EMBL/GenBank/DDBJ whole genome shotgun (WGS) entry which is preliminary data.</text>
</comment>